<proteinExistence type="predicted"/>
<dbReference type="AlphaFoldDB" id="A0A852X0H8"/>
<reference evidence="2 3" key="1">
    <citation type="submission" date="2020-07" db="EMBL/GenBank/DDBJ databases">
        <title>Sequencing the genomes of 1000 actinobacteria strains.</title>
        <authorList>
            <person name="Klenk H.-P."/>
        </authorList>
    </citation>
    <scope>NUCLEOTIDE SEQUENCE [LARGE SCALE GENOMIC DNA]</scope>
    <source>
        <strain evidence="2 3">DSM 24723</strain>
    </source>
</reference>
<keyword evidence="3" id="KW-1185">Reference proteome</keyword>
<name>A0A852X0H8_9MICO</name>
<protein>
    <recommendedName>
        <fullName evidence="4">DUF4878 domain-containing protein</fullName>
    </recommendedName>
</protein>
<feature type="region of interest" description="Disordered" evidence="1">
    <location>
        <begin position="121"/>
        <end position="143"/>
    </location>
</feature>
<gene>
    <name evidence="2" type="ORF">BJY28_000437</name>
</gene>
<dbReference type="RefSeq" id="WP_179461546.1">
    <property type="nucleotide sequence ID" value="NZ_JACBZX010000001.1"/>
</dbReference>
<dbReference type="EMBL" id="JACBZX010000001">
    <property type="protein sequence ID" value="NYG35968.1"/>
    <property type="molecule type" value="Genomic_DNA"/>
</dbReference>
<feature type="compositionally biased region" description="Gly residues" evidence="1">
    <location>
        <begin position="44"/>
        <end position="58"/>
    </location>
</feature>
<accession>A0A852X0H8</accession>
<dbReference type="Gene3D" id="3.10.450.50">
    <property type="match status" value="1"/>
</dbReference>
<organism evidence="2 3">
    <name type="scientific">Janibacter alkaliphilus</name>
    <dbReference type="NCBI Taxonomy" id="1069963"/>
    <lineage>
        <taxon>Bacteria</taxon>
        <taxon>Bacillati</taxon>
        <taxon>Actinomycetota</taxon>
        <taxon>Actinomycetes</taxon>
        <taxon>Micrococcales</taxon>
        <taxon>Intrasporangiaceae</taxon>
        <taxon>Janibacter</taxon>
    </lineage>
</organism>
<comment type="caution">
    <text evidence="2">The sequence shown here is derived from an EMBL/GenBank/DDBJ whole genome shotgun (WGS) entry which is preliminary data.</text>
</comment>
<feature type="region of interest" description="Disordered" evidence="1">
    <location>
        <begin position="19"/>
        <end position="61"/>
    </location>
</feature>
<evidence type="ECO:0000313" key="2">
    <source>
        <dbReference type="EMBL" id="NYG35968.1"/>
    </source>
</evidence>
<sequence length="164" mass="16031">MRLMTIVGGAVLSAALVSGCGSEDSGGEGDGGSGSGDSQSSSASGGGSSDGGSSGGGSSDARAVAQEFIDALSEDDYAAACALFDPAYVESITDAGGTCEGSFEELSSSGGVAFENLEGATAGEPELGDDETTATVPVSKDGETTGQAFLVTVDDEWRVTFDPQ</sequence>
<evidence type="ECO:0008006" key="4">
    <source>
        <dbReference type="Google" id="ProtNLM"/>
    </source>
</evidence>
<dbReference type="PROSITE" id="PS51257">
    <property type="entry name" value="PROKAR_LIPOPROTEIN"/>
    <property type="match status" value="1"/>
</dbReference>
<evidence type="ECO:0000256" key="1">
    <source>
        <dbReference type="SAM" id="MobiDB-lite"/>
    </source>
</evidence>
<dbReference type="Proteomes" id="UP000592181">
    <property type="component" value="Unassembled WGS sequence"/>
</dbReference>
<evidence type="ECO:0000313" key="3">
    <source>
        <dbReference type="Proteomes" id="UP000592181"/>
    </source>
</evidence>